<evidence type="ECO:0000259" key="5">
    <source>
        <dbReference type="PROSITE" id="PS50006"/>
    </source>
</evidence>
<feature type="region of interest" description="Disordered" evidence="2">
    <location>
        <begin position="292"/>
        <end position="311"/>
    </location>
</feature>
<dbReference type="Gene3D" id="3.40.50.410">
    <property type="entry name" value="von Willebrand factor, type A domain"/>
    <property type="match status" value="1"/>
</dbReference>
<keyword evidence="3" id="KW-0812">Transmembrane</keyword>
<proteinExistence type="predicted"/>
<dbReference type="CDD" id="cd00060">
    <property type="entry name" value="FHA"/>
    <property type="match status" value="1"/>
</dbReference>
<dbReference type="SMART" id="SM00327">
    <property type="entry name" value="VWA"/>
    <property type="match status" value="1"/>
</dbReference>
<evidence type="ECO:0000256" key="4">
    <source>
        <dbReference type="SAM" id="SignalP"/>
    </source>
</evidence>
<feature type="chain" id="PRO_5014826834" evidence="4">
    <location>
        <begin position="20"/>
        <end position="496"/>
    </location>
</feature>
<evidence type="ECO:0000313" key="8">
    <source>
        <dbReference type="Proteomes" id="UP000233387"/>
    </source>
</evidence>
<dbReference type="Gene3D" id="2.60.200.20">
    <property type="match status" value="1"/>
</dbReference>
<dbReference type="Proteomes" id="UP000233387">
    <property type="component" value="Unassembled WGS sequence"/>
</dbReference>
<dbReference type="Pfam" id="PF00498">
    <property type="entry name" value="FHA"/>
    <property type="match status" value="1"/>
</dbReference>
<dbReference type="InterPro" id="IPR050923">
    <property type="entry name" value="Cell_Proc_Reg/RNA_Proc"/>
</dbReference>
<feature type="coiled-coil region" evidence="1">
    <location>
        <begin position="334"/>
        <end position="376"/>
    </location>
</feature>
<feature type="domain" description="VWFA" evidence="6">
    <location>
        <begin position="73"/>
        <end position="257"/>
    </location>
</feature>
<name>A0A2N3IF62_9BACT</name>
<feature type="signal peptide" evidence="4">
    <location>
        <begin position="1"/>
        <end position="19"/>
    </location>
</feature>
<protein>
    <submittedName>
        <fullName evidence="7">FHA domain</fullName>
    </submittedName>
</protein>
<keyword evidence="8" id="KW-1185">Reference proteome</keyword>
<feature type="compositionally biased region" description="Basic and acidic residues" evidence="2">
    <location>
        <begin position="300"/>
        <end position="309"/>
    </location>
</feature>
<dbReference type="EMBL" id="NKXO01000021">
    <property type="protein sequence ID" value="PKQ68925.1"/>
    <property type="molecule type" value="Genomic_DNA"/>
</dbReference>
<dbReference type="InterPro" id="IPR000253">
    <property type="entry name" value="FHA_dom"/>
</dbReference>
<dbReference type="OrthoDB" id="9816434at2"/>
<evidence type="ECO:0000256" key="1">
    <source>
        <dbReference type="SAM" id="Coils"/>
    </source>
</evidence>
<dbReference type="InterPro" id="IPR036465">
    <property type="entry name" value="vWFA_dom_sf"/>
</dbReference>
<feature type="domain" description="FHA" evidence="5">
    <location>
        <begin position="425"/>
        <end position="474"/>
    </location>
</feature>
<dbReference type="RefSeq" id="WP_101358729.1">
    <property type="nucleotide sequence ID" value="NZ_NKXO01000021.1"/>
</dbReference>
<keyword evidence="4" id="KW-0732">Signal</keyword>
<dbReference type="InterPro" id="IPR008984">
    <property type="entry name" value="SMAD_FHA_dom_sf"/>
</dbReference>
<sequence length="496" mass="54862">MQKCIFILLATLAFARLNAQNISVDNGAFPNIGISIKSEKPLNQVDVKILQAGKEIPFQWKEPEKNTSTGAKSVYFLIETSGFTANVVVNNCKKGVSDFIKNAPEGTFFNVSSFWKADADSKILNNLSADFTTNKQAITDEISQKIKPVSDPQQQADLHKAIYDAIDYVGKTATTSQKQIVVLTAGVNKSYSPIRIDDCIDKANQSDVQVFSLVYKTGFTYALDNLKKLADKTSAKSNLVSSASEITENLQEFFKTENSTSAGEQVYQISFTLPNPDDLNALEISIAGQKQPLNITKPTQEQKGEKVQNESKPNNNLLYIGIAVAILGIGGYFLYDKQQKAKKEQEEKERAAKAEMERQQQLFQQEQQRLQQQQQQFFAQSTTTLKEPEKFDPKKTMIGGGGGTPKLNVVGENFRQTFMLHKPTMTIGRKEGNDIVIPIQTVSGSHAILTNEGGNWFIADNNSTNGVILNGNRVQKHILKNGDEIQLGGALMIFQV</sequence>
<feature type="transmembrane region" description="Helical" evidence="3">
    <location>
        <begin position="317"/>
        <end position="335"/>
    </location>
</feature>
<evidence type="ECO:0000256" key="2">
    <source>
        <dbReference type="SAM" id="MobiDB-lite"/>
    </source>
</evidence>
<dbReference type="PROSITE" id="PS50234">
    <property type="entry name" value="VWFA"/>
    <property type="match status" value="1"/>
</dbReference>
<evidence type="ECO:0000256" key="3">
    <source>
        <dbReference type="SAM" id="Phobius"/>
    </source>
</evidence>
<dbReference type="SUPFAM" id="SSF53300">
    <property type="entry name" value="vWA-like"/>
    <property type="match status" value="1"/>
</dbReference>
<keyword evidence="3" id="KW-1133">Transmembrane helix</keyword>
<keyword evidence="3" id="KW-0472">Membrane</keyword>
<evidence type="ECO:0000313" key="7">
    <source>
        <dbReference type="EMBL" id="PKQ68925.1"/>
    </source>
</evidence>
<accession>A0A2N3IF62</accession>
<evidence type="ECO:0000259" key="6">
    <source>
        <dbReference type="PROSITE" id="PS50234"/>
    </source>
</evidence>
<dbReference type="AlphaFoldDB" id="A0A2N3IF62"/>
<dbReference type="SUPFAM" id="SSF49879">
    <property type="entry name" value="SMAD/FHA domain"/>
    <property type="match status" value="1"/>
</dbReference>
<keyword evidence="1" id="KW-0175">Coiled coil</keyword>
<dbReference type="InterPro" id="IPR002035">
    <property type="entry name" value="VWF_A"/>
</dbReference>
<organism evidence="7 8">
    <name type="scientific">Raineya orbicola</name>
    <dbReference type="NCBI Taxonomy" id="2016530"/>
    <lineage>
        <taxon>Bacteria</taxon>
        <taxon>Pseudomonadati</taxon>
        <taxon>Bacteroidota</taxon>
        <taxon>Cytophagia</taxon>
        <taxon>Cytophagales</taxon>
        <taxon>Raineyaceae</taxon>
        <taxon>Raineya</taxon>
    </lineage>
</organism>
<dbReference type="SMART" id="SM00240">
    <property type="entry name" value="FHA"/>
    <property type="match status" value="1"/>
</dbReference>
<dbReference type="PANTHER" id="PTHR23308">
    <property type="entry name" value="NUCLEAR INHIBITOR OF PROTEIN PHOSPHATASE-1"/>
    <property type="match status" value="1"/>
</dbReference>
<comment type="caution">
    <text evidence="7">The sequence shown here is derived from an EMBL/GenBank/DDBJ whole genome shotgun (WGS) entry which is preliminary data.</text>
</comment>
<reference evidence="7 8" key="1">
    <citation type="submission" date="2017-06" db="EMBL/GenBank/DDBJ databases">
        <title>Raineya orbicola gen. nov., sp. nov. a slightly thermophilic bacterium of the phylum Bacteroidetes and the description of Raineyaceae fam. nov.</title>
        <authorList>
            <person name="Albuquerque L."/>
            <person name="Polonia A.R.M."/>
            <person name="Barroso C."/>
            <person name="Froufe H.J.C."/>
            <person name="Lage O."/>
            <person name="Lobo-Da-Cunha A."/>
            <person name="Egas C."/>
            <person name="Da Costa M.S."/>
        </authorList>
    </citation>
    <scope>NUCLEOTIDE SEQUENCE [LARGE SCALE GENOMIC DNA]</scope>
    <source>
        <strain evidence="7 8">SPSPC-11</strain>
    </source>
</reference>
<gene>
    <name evidence="7" type="ORF">Rain11_1458</name>
</gene>
<dbReference type="PROSITE" id="PS50006">
    <property type="entry name" value="FHA_DOMAIN"/>
    <property type="match status" value="1"/>
</dbReference>